<evidence type="ECO:0000256" key="7">
    <source>
        <dbReference type="ARBA" id="ARBA00036525"/>
    </source>
</evidence>
<keyword evidence="5" id="KW-0067">ATP-binding</keyword>
<dbReference type="EC" id="2.7.-.-" evidence="8"/>
<dbReference type="GO" id="GO:0032958">
    <property type="term" value="P:inositol phosphate biosynthetic process"/>
    <property type="evidence" value="ECO:0007669"/>
    <property type="project" value="InterPro"/>
</dbReference>
<dbReference type="InterPro" id="IPR038286">
    <property type="entry name" value="IPK_sf"/>
</dbReference>
<reference evidence="9" key="1">
    <citation type="submission" date="2020-11" db="EMBL/GenBank/DDBJ databases">
        <authorList>
            <person name="Tran Van P."/>
        </authorList>
    </citation>
    <scope>NUCLEOTIDE SEQUENCE</scope>
</reference>
<dbReference type="InterPro" id="IPR005522">
    <property type="entry name" value="IPK"/>
</dbReference>
<dbReference type="GO" id="GO:0005524">
    <property type="term" value="F:ATP binding"/>
    <property type="evidence" value="ECO:0007669"/>
    <property type="project" value="UniProtKB-KW"/>
</dbReference>
<dbReference type="OrthoDB" id="5958943at2759"/>
<comment type="similarity">
    <text evidence="1 8">Belongs to the inositol phosphokinase (IPK) family.</text>
</comment>
<evidence type="ECO:0000256" key="3">
    <source>
        <dbReference type="ARBA" id="ARBA00022741"/>
    </source>
</evidence>
<evidence type="ECO:0000256" key="6">
    <source>
        <dbReference type="ARBA" id="ARBA00036164"/>
    </source>
</evidence>
<dbReference type="GO" id="GO:0005634">
    <property type="term" value="C:nucleus"/>
    <property type="evidence" value="ECO:0007669"/>
    <property type="project" value="TreeGrafter"/>
</dbReference>
<keyword evidence="10" id="KW-1185">Reference proteome</keyword>
<dbReference type="Pfam" id="PF03770">
    <property type="entry name" value="IPK"/>
    <property type="match status" value="1"/>
</dbReference>
<dbReference type="EMBL" id="CAJPIZ010013413">
    <property type="protein sequence ID" value="CAG2114231.1"/>
    <property type="molecule type" value="Genomic_DNA"/>
</dbReference>
<evidence type="ECO:0000256" key="4">
    <source>
        <dbReference type="ARBA" id="ARBA00022777"/>
    </source>
</evidence>
<dbReference type="Proteomes" id="UP000759131">
    <property type="component" value="Unassembled WGS sequence"/>
</dbReference>
<evidence type="ECO:0000313" key="9">
    <source>
        <dbReference type="EMBL" id="CAD7633801.1"/>
    </source>
</evidence>
<dbReference type="GO" id="GO:0051765">
    <property type="term" value="F:inositol tetrakisphosphate kinase activity"/>
    <property type="evidence" value="ECO:0007669"/>
    <property type="project" value="TreeGrafter"/>
</dbReference>
<evidence type="ECO:0000313" key="10">
    <source>
        <dbReference type="Proteomes" id="UP000759131"/>
    </source>
</evidence>
<keyword evidence="2 8" id="KW-0808">Transferase</keyword>
<proteinExistence type="inferred from homology"/>
<name>A0A7R9L4J5_9ACAR</name>
<comment type="catalytic activity">
    <reaction evidence="7">
        <text>1D-myo-inositol 1,3,4,6-tetrakisphosphate + ATP = 1D-myo-inositol 1,3,4,5,6-pentakisphosphate + ADP + H(+)</text>
        <dbReference type="Rhea" id="RHEA:12717"/>
        <dbReference type="ChEBI" id="CHEBI:15378"/>
        <dbReference type="ChEBI" id="CHEBI:30616"/>
        <dbReference type="ChEBI" id="CHEBI:57660"/>
        <dbReference type="ChEBI" id="CHEBI:57733"/>
        <dbReference type="ChEBI" id="CHEBI:456216"/>
        <dbReference type="EC" id="2.7.1.140"/>
    </reaction>
</comment>
<organism evidence="9">
    <name type="scientific">Medioppia subpectinata</name>
    <dbReference type="NCBI Taxonomy" id="1979941"/>
    <lineage>
        <taxon>Eukaryota</taxon>
        <taxon>Metazoa</taxon>
        <taxon>Ecdysozoa</taxon>
        <taxon>Arthropoda</taxon>
        <taxon>Chelicerata</taxon>
        <taxon>Arachnida</taxon>
        <taxon>Acari</taxon>
        <taxon>Acariformes</taxon>
        <taxon>Sarcoptiformes</taxon>
        <taxon>Oribatida</taxon>
        <taxon>Brachypylina</taxon>
        <taxon>Oppioidea</taxon>
        <taxon>Oppiidae</taxon>
        <taxon>Medioppia</taxon>
    </lineage>
</organism>
<keyword evidence="3" id="KW-0547">Nucleotide-binding</keyword>
<evidence type="ECO:0000256" key="5">
    <source>
        <dbReference type="ARBA" id="ARBA00022840"/>
    </source>
</evidence>
<dbReference type="AlphaFoldDB" id="A0A7R9L4J5"/>
<evidence type="ECO:0000256" key="2">
    <source>
        <dbReference type="ARBA" id="ARBA00022679"/>
    </source>
</evidence>
<dbReference type="SUPFAM" id="SSF56104">
    <property type="entry name" value="SAICAR synthase-like"/>
    <property type="match status" value="1"/>
</dbReference>
<feature type="non-terminal residue" evidence="9">
    <location>
        <position position="270"/>
    </location>
</feature>
<accession>A0A7R9L4J5</accession>
<dbReference type="GO" id="GO:0005737">
    <property type="term" value="C:cytoplasm"/>
    <property type="evidence" value="ECO:0007669"/>
    <property type="project" value="TreeGrafter"/>
</dbReference>
<gene>
    <name evidence="9" type="ORF">OSB1V03_LOCUS14197</name>
</gene>
<evidence type="ECO:0000256" key="1">
    <source>
        <dbReference type="ARBA" id="ARBA00007374"/>
    </source>
</evidence>
<comment type="catalytic activity">
    <reaction evidence="6">
        <text>1D-myo-inositol 1,4,5-trisphosphate + 2 ATP = 1D-myo-inositol 1,3,4,5,6-pentakisphosphate + 2 ADP + 2 H(+)</text>
        <dbReference type="Rhea" id="RHEA:32359"/>
        <dbReference type="ChEBI" id="CHEBI:15378"/>
        <dbReference type="ChEBI" id="CHEBI:30616"/>
        <dbReference type="ChEBI" id="CHEBI:57733"/>
        <dbReference type="ChEBI" id="CHEBI:203600"/>
        <dbReference type="ChEBI" id="CHEBI:456216"/>
        <dbReference type="EC" id="2.7.1.151"/>
    </reaction>
</comment>
<sequence length="270" mass="31864">ERENGDSKDHFQHFPVGTDPLDNQVAGHRFGHSPNHLALLRHLESNDILKPICDKRSEREFRLYSKIWDSDQDFHKDIQTLRQFVPKINGIFVDEKTSRKYLRLEDITNGMQNASILDIKIGAKTFDPEATERKIHSETTKYLFAQHFGFRILGMRIYNSKDNEYIVKDKDYGISLTPDNINEAIILFVQNNKALITQFKQQMKEIDEWFQTYNVDKWQFISSSLLFAYDCNQSKALVKMIDFAHVFPHKGRDENYMFGLRQLIQYFDNL</sequence>
<keyword evidence="4 8" id="KW-0418">Kinase</keyword>
<protein>
    <recommendedName>
        <fullName evidence="8">Kinase</fullName>
        <ecNumber evidence="8">2.7.-.-</ecNumber>
    </recommendedName>
</protein>
<dbReference type="PANTHER" id="PTHR12400:SF51">
    <property type="entry name" value="INOSITOL POLYPHOSPHATE MULTIKINASE"/>
    <property type="match status" value="1"/>
</dbReference>
<dbReference type="PANTHER" id="PTHR12400">
    <property type="entry name" value="INOSITOL POLYPHOSPHATE KINASE"/>
    <property type="match status" value="1"/>
</dbReference>
<dbReference type="EMBL" id="OC867988">
    <property type="protein sequence ID" value="CAD7633801.1"/>
    <property type="molecule type" value="Genomic_DNA"/>
</dbReference>
<evidence type="ECO:0000256" key="8">
    <source>
        <dbReference type="RuleBase" id="RU363090"/>
    </source>
</evidence>
<dbReference type="GO" id="GO:0008440">
    <property type="term" value="F:inositol-1,4,5-trisphosphate 3-kinase activity"/>
    <property type="evidence" value="ECO:0007669"/>
    <property type="project" value="TreeGrafter"/>
</dbReference>
<dbReference type="Gene3D" id="3.30.470.160">
    <property type="entry name" value="Inositol polyphosphate kinase"/>
    <property type="match status" value="1"/>
</dbReference>